<dbReference type="EMBL" id="CP014504">
    <property type="protein sequence ID" value="AMP98407.1"/>
    <property type="molecule type" value="Genomic_DNA"/>
</dbReference>
<name>A0A127VB11_9SPHI</name>
<reference evidence="1 2" key="1">
    <citation type="submission" date="2016-03" db="EMBL/GenBank/DDBJ databases">
        <title>Complete genome sequence of Pedobacter cryoconitis PAMC 27485.</title>
        <authorList>
            <person name="Lee J."/>
            <person name="Kim O.-S."/>
        </authorList>
    </citation>
    <scope>NUCLEOTIDE SEQUENCE [LARGE SCALE GENOMIC DNA]</scope>
    <source>
        <strain evidence="1 2">PAMC 27485</strain>
    </source>
</reference>
<proteinExistence type="predicted"/>
<evidence type="ECO:0000313" key="2">
    <source>
        <dbReference type="Proteomes" id="UP000071561"/>
    </source>
</evidence>
<gene>
    <name evidence="1" type="ORF">AY601_1490</name>
</gene>
<keyword evidence="2" id="KW-1185">Reference proteome</keyword>
<accession>A0A127VB11</accession>
<dbReference type="KEGG" id="pcm:AY601_1490"/>
<sequence length="94" mass="10744">MLANRYFSIMQKYTYIADVNEMKLILTINHATAVVPLYQVFTDGKLVGCLLKETLEENLVWSGTTLLTQRLALEVGDFIRRSDELTFKQGSLQN</sequence>
<organism evidence="1 2">
    <name type="scientific">Pedobacter cryoconitis</name>
    <dbReference type="NCBI Taxonomy" id="188932"/>
    <lineage>
        <taxon>Bacteria</taxon>
        <taxon>Pseudomonadati</taxon>
        <taxon>Bacteroidota</taxon>
        <taxon>Sphingobacteriia</taxon>
        <taxon>Sphingobacteriales</taxon>
        <taxon>Sphingobacteriaceae</taxon>
        <taxon>Pedobacter</taxon>
    </lineage>
</organism>
<protein>
    <submittedName>
        <fullName evidence="1">Uncharacterized protein</fullName>
    </submittedName>
</protein>
<evidence type="ECO:0000313" key="1">
    <source>
        <dbReference type="EMBL" id="AMP98407.1"/>
    </source>
</evidence>
<dbReference type="Proteomes" id="UP000071561">
    <property type="component" value="Chromosome"/>
</dbReference>
<dbReference type="AlphaFoldDB" id="A0A127VB11"/>
<dbReference type="PATRIC" id="fig|188932.3.peg.1552"/>